<keyword evidence="3" id="KW-0804">Transcription</keyword>
<dbReference type="InterPro" id="IPR018060">
    <property type="entry name" value="HTH_AraC"/>
</dbReference>
<dbReference type="Pfam" id="PF12833">
    <property type="entry name" value="HTH_18"/>
    <property type="match status" value="1"/>
</dbReference>
<dbReference type="InterPro" id="IPR018062">
    <property type="entry name" value="HTH_AraC-typ_CS"/>
</dbReference>
<evidence type="ECO:0000256" key="3">
    <source>
        <dbReference type="ARBA" id="ARBA00023163"/>
    </source>
</evidence>
<gene>
    <name evidence="5" type="ORF">GCM10022393_35140</name>
</gene>
<keyword evidence="1" id="KW-0805">Transcription regulation</keyword>
<dbReference type="Gene3D" id="1.10.10.60">
    <property type="entry name" value="Homeodomain-like"/>
    <property type="match status" value="2"/>
</dbReference>
<keyword evidence="2" id="KW-0238">DNA-binding</keyword>
<dbReference type="PROSITE" id="PS01124">
    <property type="entry name" value="HTH_ARAC_FAMILY_2"/>
    <property type="match status" value="1"/>
</dbReference>
<dbReference type="SUPFAM" id="SSF46689">
    <property type="entry name" value="Homeodomain-like"/>
    <property type="match status" value="1"/>
</dbReference>
<dbReference type="InterPro" id="IPR009057">
    <property type="entry name" value="Homeodomain-like_sf"/>
</dbReference>
<protein>
    <submittedName>
        <fullName evidence="5">AraC family transcriptional regulator</fullName>
    </submittedName>
</protein>
<comment type="caution">
    <text evidence="5">The sequence shown here is derived from an EMBL/GenBank/DDBJ whole genome shotgun (WGS) entry which is preliminary data.</text>
</comment>
<evidence type="ECO:0000256" key="1">
    <source>
        <dbReference type="ARBA" id="ARBA00023015"/>
    </source>
</evidence>
<proteinExistence type="predicted"/>
<dbReference type="InterPro" id="IPR020449">
    <property type="entry name" value="Tscrpt_reg_AraC-type_HTH"/>
</dbReference>
<dbReference type="RefSeq" id="WP_344929676.1">
    <property type="nucleotide sequence ID" value="NZ_BAABCW010000018.1"/>
</dbReference>
<dbReference type="SMART" id="SM00342">
    <property type="entry name" value="HTH_ARAC"/>
    <property type="match status" value="1"/>
</dbReference>
<accession>A0ABP6UR49</accession>
<dbReference type="EMBL" id="BAABCW010000018">
    <property type="protein sequence ID" value="GAA3517963.1"/>
    <property type="molecule type" value="Genomic_DNA"/>
</dbReference>
<dbReference type="Proteomes" id="UP001500459">
    <property type="component" value="Unassembled WGS sequence"/>
</dbReference>
<evidence type="ECO:0000313" key="5">
    <source>
        <dbReference type="EMBL" id="GAA3517963.1"/>
    </source>
</evidence>
<dbReference type="PANTHER" id="PTHR47893:SF1">
    <property type="entry name" value="REGULATORY PROTEIN PCHR"/>
    <property type="match status" value="1"/>
</dbReference>
<evidence type="ECO:0000259" key="4">
    <source>
        <dbReference type="PROSITE" id="PS01124"/>
    </source>
</evidence>
<dbReference type="PRINTS" id="PR00032">
    <property type="entry name" value="HTHARAC"/>
</dbReference>
<keyword evidence="6" id="KW-1185">Reference proteome</keyword>
<reference evidence="6" key="1">
    <citation type="journal article" date="2019" name="Int. J. Syst. Evol. Microbiol.">
        <title>The Global Catalogue of Microorganisms (GCM) 10K type strain sequencing project: providing services to taxonomists for standard genome sequencing and annotation.</title>
        <authorList>
            <consortium name="The Broad Institute Genomics Platform"/>
            <consortium name="The Broad Institute Genome Sequencing Center for Infectious Disease"/>
            <person name="Wu L."/>
            <person name="Ma J."/>
        </authorList>
    </citation>
    <scope>NUCLEOTIDE SEQUENCE [LARGE SCALE GENOMIC DNA]</scope>
    <source>
        <strain evidence="6">JCM 17106</strain>
    </source>
</reference>
<evidence type="ECO:0000256" key="2">
    <source>
        <dbReference type="ARBA" id="ARBA00023125"/>
    </source>
</evidence>
<dbReference type="PANTHER" id="PTHR47893">
    <property type="entry name" value="REGULATORY PROTEIN PCHR"/>
    <property type="match status" value="1"/>
</dbReference>
<dbReference type="PROSITE" id="PS00041">
    <property type="entry name" value="HTH_ARAC_FAMILY_1"/>
    <property type="match status" value="1"/>
</dbReference>
<organism evidence="5 6">
    <name type="scientific">Aquimarina addita</name>
    <dbReference type="NCBI Taxonomy" id="870485"/>
    <lineage>
        <taxon>Bacteria</taxon>
        <taxon>Pseudomonadati</taxon>
        <taxon>Bacteroidota</taxon>
        <taxon>Flavobacteriia</taxon>
        <taxon>Flavobacteriales</taxon>
        <taxon>Flavobacteriaceae</taxon>
        <taxon>Aquimarina</taxon>
    </lineage>
</organism>
<dbReference type="InterPro" id="IPR053142">
    <property type="entry name" value="PchR_regulatory_protein"/>
</dbReference>
<name>A0ABP6UR49_9FLAO</name>
<feature type="domain" description="HTH araC/xylS-type" evidence="4">
    <location>
        <begin position="234"/>
        <end position="332"/>
    </location>
</feature>
<evidence type="ECO:0000313" key="6">
    <source>
        <dbReference type="Proteomes" id="UP001500459"/>
    </source>
</evidence>
<sequence length="335" mass="39540">MDKKRRDQFISFEGSSNNEFKDFWESMMTPLSRQEVCGVLHKKYQFQPRYGIGSFEFYFFDGLYLSITDVKFKQDLVISGTSTDAALELSFLLEGEQIIKLEEGEKNVIYEGQESYLLYLLKKSGDICYHKNKHFREVKIRMNTDFIKNHRLDEVHDFRKKYTLQSHNTNFTSPICVKTQEILTEILSDDRQGLFKRLFLQSKILELLSLRLDTNQKPNLDPSVKDPKSVKKIYEIQTIINSDLTEQFSIQQLSRRVGLNDFIIKKEFKRVFGQTIFEYALAQRMIKARKLLLYSKKPIYEISELVGYKNATHFTAAFKKIEGITPKKYRLQHSY</sequence>